<sequence length="184" mass="21775">MSAMHSSFWVWVSEEEEWEMMVMGFCVNGRSRLFSVLEARAEGAPLLRRNRRYLSYRVLEYQCSELSKLITEFLNINVLKADYSFSEISTMWGSARVEFCQEQTNEDLTLKYPELLLGIQYRSWYYCEYPLFLRPAAKSFFYRVFLSCRVPAEHLLAEEDWAMDDPMAMTSDSQYQLPHDLMAP</sequence>
<reference evidence="1 2" key="1">
    <citation type="submission" date="2020-10" db="EMBL/GenBank/DDBJ databases">
        <title>Plant Genome Project.</title>
        <authorList>
            <person name="Zhang R.-G."/>
        </authorList>
    </citation>
    <scope>NUCLEOTIDE SEQUENCE [LARGE SCALE GENOMIC DNA]</scope>
    <source>
        <strain evidence="1">FAFU-HL-1</strain>
        <tissue evidence="1">Leaf</tissue>
    </source>
</reference>
<evidence type="ECO:0000313" key="1">
    <source>
        <dbReference type="EMBL" id="KAF9662301.1"/>
    </source>
</evidence>
<name>A0A835MIN2_9ROSI</name>
<proteinExistence type="predicted"/>
<keyword evidence="2" id="KW-1185">Reference proteome</keyword>
<protein>
    <submittedName>
        <fullName evidence="1">Uncharacterized protein</fullName>
    </submittedName>
</protein>
<evidence type="ECO:0000313" key="2">
    <source>
        <dbReference type="Proteomes" id="UP000657918"/>
    </source>
</evidence>
<gene>
    <name evidence="1" type="ORF">SADUNF_Sadunf18G0038800</name>
</gene>
<accession>A0A835MIN2</accession>
<dbReference type="AlphaFoldDB" id="A0A835MIN2"/>
<dbReference type="EMBL" id="JADGMS010000018">
    <property type="protein sequence ID" value="KAF9662301.1"/>
    <property type="molecule type" value="Genomic_DNA"/>
</dbReference>
<dbReference type="Proteomes" id="UP000657918">
    <property type="component" value="Unassembled WGS sequence"/>
</dbReference>
<comment type="caution">
    <text evidence="1">The sequence shown here is derived from an EMBL/GenBank/DDBJ whole genome shotgun (WGS) entry which is preliminary data.</text>
</comment>
<organism evidence="1 2">
    <name type="scientific">Salix dunnii</name>
    <dbReference type="NCBI Taxonomy" id="1413687"/>
    <lineage>
        <taxon>Eukaryota</taxon>
        <taxon>Viridiplantae</taxon>
        <taxon>Streptophyta</taxon>
        <taxon>Embryophyta</taxon>
        <taxon>Tracheophyta</taxon>
        <taxon>Spermatophyta</taxon>
        <taxon>Magnoliopsida</taxon>
        <taxon>eudicotyledons</taxon>
        <taxon>Gunneridae</taxon>
        <taxon>Pentapetalae</taxon>
        <taxon>rosids</taxon>
        <taxon>fabids</taxon>
        <taxon>Malpighiales</taxon>
        <taxon>Salicaceae</taxon>
        <taxon>Saliceae</taxon>
        <taxon>Salix</taxon>
    </lineage>
</organism>